<organism evidence="7 8">
    <name type="scientific">Leptotrichia wadei (strain F0279)</name>
    <dbReference type="NCBI Taxonomy" id="888055"/>
    <lineage>
        <taxon>Bacteria</taxon>
        <taxon>Fusobacteriati</taxon>
        <taxon>Fusobacteriota</taxon>
        <taxon>Fusobacteriia</taxon>
        <taxon>Fusobacteriales</taxon>
        <taxon>Leptotrichiaceae</taxon>
        <taxon>Leptotrichia</taxon>
    </lineage>
</organism>
<feature type="domain" description="GtrA/DPMS transmembrane" evidence="6">
    <location>
        <begin position="13"/>
        <end position="135"/>
    </location>
</feature>
<feature type="transmembrane region" description="Helical" evidence="5">
    <location>
        <begin position="41"/>
        <end position="60"/>
    </location>
</feature>
<evidence type="ECO:0000259" key="6">
    <source>
        <dbReference type="Pfam" id="PF04138"/>
    </source>
</evidence>
<gene>
    <name evidence="7" type="ORF">HMPREF9015_02171</name>
</gene>
<feature type="transmembrane region" description="Helical" evidence="5">
    <location>
        <begin position="81"/>
        <end position="102"/>
    </location>
</feature>
<keyword evidence="3 5" id="KW-1133">Transmembrane helix</keyword>
<dbReference type="eggNOG" id="ENOG50330F9">
    <property type="taxonomic scope" value="Bacteria"/>
</dbReference>
<dbReference type="Pfam" id="PF04138">
    <property type="entry name" value="GtrA_DPMS_TM"/>
    <property type="match status" value="1"/>
</dbReference>
<dbReference type="RefSeq" id="WP_021747098.1">
    <property type="nucleotide sequence ID" value="NZ_KI271424.1"/>
</dbReference>
<accession>U2RB15</accession>
<feature type="transmembrane region" description="Helical" evidence="5">
    <location>
        <begin position="114"/>
        <end position="135"/>
    </location>
</feature>
<dbReference type="GO" id="GO:0000271">
    <property type="term" value="P:polysaccharide biosynthetic process"/>
    <property type="evidence" value="ECO:0007669"/>
    <property type="project" value="InterPro"/>
</dbReference>
<dbReference type="InterPro" id="IPR007267">
    <property type="entry name" value="GtrA_DPMS_TM"/>
</dbReference>
<dbReference type="AlphaFoldDB" id="U2RB15"/>
<keyword evidence="4 5" id="KW-0472">Membrane</keyword>
<evidence type="ECO:0000313" key="8">
    <source>
        <dbReference type="Proteomes" id="UP000016626"/>
    </source>
</evidence>
<dbReference type="HOGENOM" id="CLU_149792_0_0_0"/>
<sequence length="139" mass="16450">MVGLKKIVLQFVKFLFVSGTGWMIDFSLYFIFTSILKYEVFYSNILSSIPAITFVFIVSIKKIFRENRNGISTRKKYLIYFLYQMLLVMLVSLLGQFLYLFALNHNFKYKAMKIVIKLIITPITMTINFFVMKFLSEKL</sequence>
<dbReference type="GO" id="GO:0016020">
    <property type="term" value="C:membrane"/>
    <property type="evidence" value="ECO:0007669"/>
    <property type="project" value="UniProtKB-SubCell"/>
</dbReference>
<dbReference type="Proteomes" id="UP000016626">
    <property type="component" value="Unassembled WGS sequence"/>
</dbReference>
<comment type="caution">
    <text evidence="7">The sequence shown here is derived from an EMBL/GenBank/DDBJ whole genome shotgun (WGS) entry which is preliminary data.</text>
</comment>
<name>U2RB15_LEPWF</name>
<reference evidence="7 8" key="1">
    <citation type="submission" date="2013-06" db="EMBL/GenBank/DDBJ databases">
        <authorList>
            <person name="Weinstock G."/>
            <person name="Sodergren E."/>
            <person name="Lobos E.A."/>
            <person name="Fulton L."/>
            <person name="Fulton R."/>
            <person name="Courtney L."/>
            <person name="Fronick C."/>
            <person name="O'Laughlin M."/>
            <person name="Godfrey J."/>
            <person name="Wilson R.M."/>
            <person name="Miner T."/>
            <person name="Farmer C."/>
            <person name="Delehaunty K."/>
            <person name="Cordes M."/>
            <person name="Minx P."/>
            <person name="Tomlinson C."/>
            <person name="Chen J."/>
            <person name="Wollam A."/>
            <person name="Pepin K.H."/>
            <person name="Bhonagiri V."/>
            <person name="Zhang X."/>
            <person name="Warren W."/>
            <person name="Mitreva M."/>
            <person name="Mardis E.R."/>
            <person name="Wilson R.K."/>
        </authorList>
    </citation>
    <scope>NUCLEOTIDE SEQUENCE [LARGE SCALE GENOMIC DNA]</scope>
    <source>
        <strain evidence="7 8">F0279</strain>
    </source>
</reference>
<evidence type="ECO:0000256" key="1">
    <source>
        <dbReference type="ARBA" id="ARBA00004141"/>
    </source>
</evidence>
<feature type="transmembrane region" description="Helical" evidence="5">
    <location>
        <begin position="12"/>
        <end position="35"/>
    </location>
</feature>
<evidence type="ECO:0000256" key="2">
    <source>
        <dbReference type="ARBA" id="ARBA00022692"/>
    </source>
</evidence>
<proteinExistence type="predicted"/>
<comment type="subcellular location">
    <subcellularLocation>
        <location evidence="1">Membrane</location>
        <topology evidence="1">Multi-pass membrane protein</topology>
    </subcellularLocation>
</comment>
<evidence type="ECO:0000313" key="7">
    <source>
        <dbReference type="EMBL" id="ERK47912.1"/>
    </source>
</evidence>
<evidence type="ECO:0000256" key="5">
    <source>
        <dbReference type="SAM" id="Phobius"/>
    </source>
</evidence>
<evidence type="ECO:0000256" key="3">
    <source>
        <dbReference type="ARBA" id="ARBA00022989"/>
    </source>
</evidence>
<protein>
    <recommendedName>
        <fullName evidence="6">GtrA/DPMS transmembrane domain-containing protein</fullName>
    </recommendedName>
</protein>
<keyword evidence="2 5" id="KW-0812">Transmembrane</keyword>
<dbReference type="EMBL" id="AWVM01000111">
    <property type="protein sequence ID" value="ERK47912.1"/>
    <property type="molecule type" value="Genomic_DNA"/>
</dbReference>
<evidence type="ECO:0000256" key="4">
    <source>
        <dbReference type="ARBA" id="ARBA00023136"/>
    </source>
</evidence>